<dbReference type="EMBL" id="JABFAC010000002">
    <property type="protein sequence ID" value="MBA0606467.1"/>
    <property type="molecule type" value="Genomic_DNA"/>
</dbReference>
<dbReference type="Proteomes" id="UP000593561">
    <property type="component" value="Unassembled WGS sequence"/>
</dbReference>
<keyword evidence="3" id="KW-1185">Reference proteome</keyword>
<proteinExistence type="predicted"/>
<name>A0A7J8QY01_GOSDV</name>
<gene>
    <name evidence="2" type="ORF">Godav_018922</name>
</gene>
<evidence type="ECO:0000256" key="1">
    <source>
        <dbReference type="SAM" id="SignalP"/>
    </source>
</evidence>
<accession>A0A7J8QY01</accession>
<feature type="signal peptide" evidence="1">
    <location>
        <begin position="1"/>
        <end position="22"/>
    </location>
</feature>
<protein>
    <submittedName>
        <fullName evidence="2">Uncharacterized protein</fullName>
    </submittedName>
</protein>
<feature type="chain" id="PRO_5029546473" evidence="1">
    <location>
        <begin position="23"/>
        <end position="72"/>
    </location>
</feature>
<evidence type="ECO:0000313" key="2">
    <source>
        <dbReference type="EMBL" id="MBA0606467.1"/>
    </source>
</evidence>
<sequence length="72" mass="8592">MKKYQLLFLMLYLALCAKQSHQRILYQKNDVEKIDERFFDQKQNVTTSKDYELINLVKVIGSENIAFDCKDN</sequence>
<dbReference type="AlphaFoldDB" id="A0A7J8QY01"/>
<organism evidence="2 3">
    <name type="scientific">Gossypium davidsonii</name>
    <name type="common">Davidson's cotton</name>
    <name type="synonym">Gossypium klotzschianum subsp. davidsonii</name>
    <dbReference type="NCBI Taxonomy" id="34287"/>
    <lineage>
        <taxon>Eukaryota</taxon>
        <taxon>Viridiplantae</taxon>
        <taxon>Streptophyta</taxon>
        <taxon>Embryophyta</taxon>
        <taxon>Tracheophyta</taxon>
        <taxon>Spermatophyta</taxon>
        <taxon>Magnoliopsida</taxon>
        <taxon>eudicotyledons</taxon>
        <taxon>Gunneridae</taxon>
        <taxon>Pentapetalae</taxon>
        <taxon>rosids</taxon>
        <taxon>malvids</taxon>
        <taxon>Malvales</taxon>
        <taxon>Malvaceae</taxon>
        <taxon>Malvoideae</taxon>
        <taxon>Gossypium</taxon>
    </lineage>
</organism>
<reference evidence="2 3" key="1">
    <citation type="journal article" date="2019" name="Genome Biol. Evol.">
        <title>Insights into the evolution of the New World diploid cottons (Gossypium, subgenus Houzingenia) based on genome sequencing.</title>
        <authorList>
            <person name="Grover C.E."/>
            <person name="Arick M.A. 2nd"/>
            <person name="Thrash A."/>
            <person name="Conover J.L."/>
            <person name="Sanders W.S."/>
            <person name="Peterson D.G."/>
            <person name="Frelichowski J.E."/>
            <person name="Scheffler J.A."/>
            <person name="Scheffler B.E."/>
            <person name="Wendel J.F."/>
        </authorList>
    </citation>
    <scope>NUCLEOTIDE SEQUENCE [LARGE SCALE GENOMIC DNA]</scope>
    <source>
        <strain evidence="2">27</strain>
        <tissue evidence="2">Leaf</tissue>
    </source>
</reference>
<keyword evidence="1" id="KW-0732">Signal</keyword>
<comment type="caution">
    <text evidence="2">The sequence shown here is derived from an EMBL/GenBank/DDBJ whole genome shotgun (WGS) entry which is preliminary data.</text>
</comment>
<evidence type="ECO:0000313" key="3">
    <source>
        <dbReference type="Proteomes" id="UP000593561"/>
    </source>
</evidence>